<dbReference type="PANTHER" id="PTHR45270">
    <property type="entry name" value="OS03G0832900 PROTEIN"/>
    <property type="match status" value="1"/>
</dbReference>
<feature type="domain" description="J" evidence="3">
    <location>
        <begin position="448"/>
        <end position="515"/>
    </location>
</feature>
<dbReference type="PRINTS" id="PR00625">
    <property type="entry name" value="JDOMAIN"/>
</dbReference>
<feature type="compositionally biased region" description="Polar residues" evidence="1">
    <location>
        <begin position="1"/>
        <end position="10"/>
    </location>
</feature>
<protein>
    <recommendedName>
        <fullName evidence="3">J domain-containing protein</fullName>
    </recommendedName>
</protein>
<proteinExistence type="predicted"/>
<feature type="region of interest" description="Disordered" evidence="1">
    <location>
        <begin position="659"/>
        <end position="679"/>
    </location>
</feature>
<dbReference type="PROSITE" id="PS50076">
    <property type="entry name" value="DNAJ_2"/>
    <property type="match status" value="1"/>
</dbReference>
<name>A0A5B7AB24_DAVIN</name>
<dbReference type="InterPro" id="IPR018253">
    <property type="entry name" value="DnaJ_domain_CS"/>
</dbReference>
<feature type="region of interest" description="Disordered" evidence="1">
    <location>
        <begin position="93"/>
        <end position="140"/>
    </location>
</feature>
<dbReference type="PANTHER" id="PTHR45270:SF4">
    <property type="entry name" value="CHAPERONE DNAJ-DOMAIN SUPERFAMILY PROTEIN"/>
    <property type="match status" value="1"/>
</dbReference>
<feature type="compositionally biased region" description="Low complexity" evidence="1">
    <location>
        <begin position="708"/>
        <end position="729"/>
    </location>
</feature>
<feature type="compositionally biased region" description="Polar residues" evidence="1">
    <location>
        <begin position="100"/>
        <end position="126"/>
    </location>
</feature>
<feature type="transmembrane region" description="Helical" evidence="2">
    <location>
        <begin position="276"/>
        <end position="301"/>
    </location>
</feature>
<evidence type="ECO:0000256" key="1">
    <source>
        <dbReference type="SAM" id="MobiDB-lite"/>
    </source>
</evidence>
<dbReference type="InterPro" id="IPR036869">
    <property type="entry name" value="J_dom_sf"/>
</dbReference>
<reference evidence="4" key="1">
    <citation type="submission" date="2019-08" db="EMBL/GenBank/DDBJ databases">
        <title>Reference gene set and small RNA set construction with multiple tissues from Davidia involucrata Baill.</title>
        <authorList>
            <person name="Yang H."/>
            <person name="Zhou C."/>
            <person name="Li G."/>
            <person name="Wang J."/>
            <person name="Gao P."/>
            <person name="Wang M."/>
            <person name="Wang R."/>
            <person name="Zhao Y."/>
        </authorList>
    </citation>
    <scope>NUCLEOTIDE SEQUENCE</scope>
    <source>
        <tissue evidence="4">Mixed with DoveR01_LX</tissue>
    </source>
</reference>
<feature type="compositionally biased region" description="Basic residues" evidence="1">
    <location>
        <begin position="734"/>
        <end position="744"/>
    </location>
</feature>
<feature type="transmembrane region" description="Helical" evidence="2">
    <location>
        <begin position="334"/>
        <end position="351"/>
    </location>
</feature>
<dbReference type="EMBL" id="GHES01022377">
    <property type="protein sequence ID" value="MPA52936.1"/>
    <property type="molecule type" value="Transcribed_RNA"/>
</dbReference>
<keyword evidence="2" id="KW-0472">Membrane</keyword>
<evidence type="ECO:0000313" key="4">
    <source>
        <dbReference type="EMBL" id="MPA52936.1"/>
    </source>
</evidence>
<sequence length="744" mass="82197">MARKGNQQKNGLDRHSSNHKKGVSDSGCALPNAKGRGNVREGNVVAGEELSNGNQPSIPLTECVNKTNHIGDEKKNKLNSDKFLRKENHEMDAKQGLEHSVSSAINSGDCIGNTSTMEASGSSSREANGPSPNGYHGPKYSRSNLDFSSNGLHTEDAMKNLAFSDTVIVRRLRASALSILKAATEWVERQKPQFVTLTTNILNARDYVQRKIEHAYPIVMRWLIHFGNIMLLISMVWLECTLRGIDSFLRMGTTSFFSVIWCSILSLTAMIGVTKFLIVLAIAALVGLLVGFAIAILLTAISGIVFLWFYGSFWTTTLVFFFGGLALMLSHERLALFITTVYSIYCAWTYVGWLGLLLGLNLSFISSDALIFFLKSNVNEHRRPNNPPETAGMRGRPGFFYGEPVHASSSETGSGQSAERSSGVPSTSGTDCEITSEDEVVRLLNCTDHYSALGLSRYENVDVSILKREYRKKAMLVHPDKNMGNEKAAEAFKKLQNAYEVLLDSFKRKAYDDELRREELLNCFRRFQSASQKNGGHGIFASGFTRTEADGEDPLGESRRIACRKCGNFHVWVHTKKSKSRARWCQDCKDFHQAKDGDGWVEQSSQPFFFGILQKVDAPSAYVCADSKIYDATEWYICQGMRCPINTHKPSFHVNTSVTSMHTNGKGTSSGQRGGGIPTSNMEEGMTEEEFFEWLQNTMQAGIFDNFAGSTSSESPSARASKSSGSASGSGSGSKRKKKGKKQR</sequence>
<feature type="compositionally biased region" description="Polar residues" evidence="1">
    <location>
        <begin position="407"/>
        <end position="430"/>
    </location>
</feature>
<dbReference type="CDD" id="cd06257">
    <property type="entry name" value="DnaJ"/>
    <property type="match status" value="1"/>
</dbReference>
<feature type="transmembrane region" description="Helical" evidence="2">
    <location>
        <begin position="307"/>
        <end position="327"/>
    </location>
</feature>
<dbReference type="Pfam" id="PF14901">
    <property type="entry name" value="Jiv90"/>
    <property type="match status" value="1"/>
</dbReference>
<dbReference type="Pfam" id="PF00226">
    <property type="entry name" value="DnaJ"/>
    <property type="match status" value="1"/>
</dbReference>
<accession>A0A5B7AB24</accession>
<dbReference type="InterPro" id="IPR032843">
    <property type="entry name" value="Jiv"/>
</dbReference>
<feature type="region of interest" description="Disordered" evidence="1">
    <location>
        <begin position="1"/>
        <end position="60"/>
    </location>
</feature>
<dbReference type="SUPFAM" id="SSF46565">
    <property type="entry name" value="Chaperone J-domain"/>
    <property type="match status" value="1"/>
</dbReference>
<feature type="region of interest" description="Disordered" evidence="1">
    <location>
        <begin position="406"/>
        <end position="432"/>
    </location>
</feature>
<feature type="compositionally biased region" description="Polar residues" evidence="1">
    <location>
        <begin position="51"/>
        <end position="60"/>
    </location>
</feature>
<dbReference type="Gene3D" id="1.10.287.110">
    <property type="entry name" value="DnaJ domain"/>
    <property type="match status" value="1"/>
</dbReference>
<organism evidence="4">
    <name type="scientific">Davidia involucrata</name>
    <name type="common">Dove tree</name>
    <dbReference type="NCBI Taxonomy" id="16924"/>
    <lineage>
        <taxon>Eukaryota</taxon>
        <taxon>Viridiplantae</taxon>
        <taxon>Streptophyta</taxon>
        <taxon>Embryophyta</taxon>
        <taxon>Tracheophyta</taxon>
        <taxon>Spermatophyta</taxon>
        <taxon>Magnoliopsida</taxon>
        <taxon>eudicotyledons</taxon>
        <taxon>Gunneridae</taxon>
        <taxon>Pentapetalae</taxon>
        <taxon>asterids</taxon>
        <taxon>Cornales</taxon>
        <taxon>Nyssaceae</taxon>
        <taxon>Davidia</taxon>
    </lineage>
</organism>
<evidence type="ECO:0000259" key="3">
    <source>
        <dbReference type="PROSITE" id="PS50076"/>
    </source>
</evidence>
<evidence type="ECO:0000256" key="2">
    <source>
        <dbReference type="SAM" id="Phobius"/>
    </source>
</evidence>
<dbReference type="SMART" id="SM00271">
    <property type="entry name" value="DnaJ"/>
    <property type="match status" value="1"/>
</dbReference>
<dbReference type="InterPro" id="IPR001623">
    <property type="entry name" value="DnaJ_domain"/>
</dbReference>
<keyword evidence="2" id="KW-0812">Transmembrane</keyword>
<gene>
    <name evidence="4" type="ORF">Din_022377</name>
</gene>
<dbReference type="PROSITE" id="PS00636">
    <property type="entry name" value="DNAJ_1"/>
    <property type="match status" value="1"/>
</dbReference>
<feature type="region of interest" description="Disordered" evidence="1">
    <location>
        <begin position="706"/>
        <end position="744"/>
    </location>
</feature>
<dbReference type="AlphaFoldDB" id="A0A5B7AB24"/>
<keyword evidence="2" id="KW-1133">Transmembrane helix</keyword>
<feature type="transmembrane region" description="Helical" evidence="2">
    <location>
        <begin position="218"/>
        <end position="237"/>
    </location>
</feature>
<feature type="transmembrane region" description="Helical" evidence="2">
    <location>
        <begin position="249"/>
        <end position="269"/>
    </location>
</feature>